<evidence type="ECO:0000256" key="10">
    <source>
        <dbReference type="ARBA" id="ARBA00059995"/>
    </source>
</evidence>
<dbReference type="HAMAP" id="MF_01010">
    <property type="entry name" value="23SrRNA_methyltr_RlmD"/>
    <property type="match status" value="1"/>
</dbReference>
<feature type="binding site" evidence="11">
    <location>
        <position position="197"/>
    </location>
    <ligand>
        <name>[4Fe-4S] cluster</name>
        <dbReference type="ChEBI" id="CHEBI:49883"/>
    </ligand>
</feature>
<feature type="binding site" evidence="11">
    <location>
        <position position="118"/>
    </location>
    <ligand>
        <name>[4Fe-4S] cluster</name>
        <dbReference type="ChEBI" id="CHEBI:49883"/>
    </ligand>
</feature>
<dbReference type="GO" id="GO:0070041">
    <property type="term" value="F:rRNA (uridine-C5-)-methyltransferase activity"/>
    <property type="evidence" value="ECO:0007669"/>
    <property type="project" value="UniProtKB-UniRule"/>
</dbReference>
<proteinExistence type="inferred from homology"/>
<dbReference type="EC" id="2.1.1.190" evidence="11"/>
<dbReference type="PANTHER" id="PTHR11061:SF49">
    <property type="entry name" value="23S RRNA (URACIL(1939)-C(5))-METHYLTRANSFERASE RLMD"/>
    <property type="match status" value="1"/>
</dbReference>
<dbReference type="Gene3D" id="3.40.50.150">
    <property type="entry name" value="Vaccinia Virus protein VP39"/>
    <property type="match status" value="1"/>
</dbReference>
<dbReference type="InterPro" id="IPR030391">
    <property type="entry name" value="MeTrfase_TrmA_CS"/>
</dbReference>
<evidence type="ECO:0000313" key="16">
    <source>
        <dbReference type="EMBL" id="RMM50218.1"/>
    </source>
</evidence>
<dbReference type="InterPro" id="IPR030390">
    <property type="entry name" value="MeTrfase_TrmA_AS"/>
</dbReference>
<evidence type="ECO:0000256" key="5">
    <source>
        <dbReference type="ARBA" id="ARBA00022691"/>
    </source>
</evidence>
<dbReference type="CDD" id="cd02440">
    <property type="entry name" value="AdoMet_MTases"/>
    <property type="match status" value="1"/>
</dbReference>
<dbReference type="Pfam" id="PF05958">
    <property type="entry name" value="tRNA_U5-meth_tr"/>
    <property type="match status" value="1"/>
</dbReference>
<dbReference type="InterPro" id="IPR002792">
    <property type="entry name" value="TRAM_dom"/>
</dbReference>
<organism evidence="16 17">
    <name type="scientific">Pseudomonas corrugata</name>
    <dbReference type="NCBI Taxonomy" id="47879"/>
    <lineage>
        <taxon>Bacteria</taxon>
        <taxon>Pseudomonadati</taxon>
        <taxon>Pseudomonadota</taxon>
        <taxon>Gammaproteobacteria</taxon>
        <taxon>Pseudomonadales</taxon>
        <taxon>Pseudomonadaceae</taxon>
        <taxon>Pseudomonas</taxon>
    </lineage>
</organism>
<dbReference type="EMBL" id="RBOJ01000068">
    <property type="protein sequence ID" value="RMM50218.1"/>
    <property type="molecule type" value="Genomic_DNA"/>
</dbReference>
<dbReference type="STRING" id="47879.AXG94_08205"/>
<feature type="binding site" evidence="11 12">
    <location>
        <position position="301"/>
    </location>
    <ligand>
        <name>S-adenosyl-L-methionine</name>
        <dbReference type="ChEBI" id="CHEBI:59789"/>
    </ligand>
</feature>
<dbReference type="Pfam" id="PF01938">
    <property type="entry name" value="TRAM"/>
    <property type="match status" value="1"/>
</dbReference>
<dbReference type="NCBIfam" id="NF009639">
    <property type="entry name" value="PRK13168.1"/>
    <property type="match status" value="1"/>
</dbReference>
<keyword evidence="3 11" id="KW-0489">Methyltransferase</keyword>
<dbReference type="InterPro" id="IPR010280">
    <property type="entry name" value="U5_MeTrfase_fam"/>
</dbReference>
<protein>
    <recommendedName>
        <fullName evidence="11">23S rRNA (uracil(1939)-C(5))-methyltransferase RlmD</fullName>
        <ecNumber evidence="11">2.1.1.190</ecNumber>
    </recommendedName>
    <alternativeName>
        <fullName evidence="11">23S rRNA(m5U1939)-methyltransferase</fullName>
    </alternativeName>
</protein>
<keyword evidence="8 11" id="KW-0411">Iron-sulfur</keyword>
<feature type="domain" description="TRAM" evidence="15">
    <location>
        <begin position="38"/>
        <end position="96"/>
    </location>
</feature>
<keyword evidence="5 11" id="KW-0949">S-adenosyl-L-methionine</keyword>
<dbReference type="PROSITE" id="PS51687">
    <property type="entry name" value="SAM_MT_RNA_M5U"/>
    <property type="match status" value="1"/>
</dbReference>
<comment type="catalytic activity">
    <reaction evidence="9 11">
        <text>uridine(1939) in 23S rRNA + S-adenosyl-L-methionine = 5-methyluridine(1939) in 23S rRNA + S-adenosyl-L-homocysteine + H(+)</text>
        <dbReference type="Rhea" id="RHEA:42908"/>
        <dbReference type="Rhea" id="RHEA-COMP:10278"/>
        <dbReference type="Rhea" id="RHEA-COMP:10279"/>
        <dbReference type="ChEBI" id="CHEBI:15378"/>
        <dbReference type="ChEBI" id="CHEBI:57856"/>
        <dbReference type="ChEBI" id="CHEBI:59789"/>
        <dbReference type="ChEBI" id="CHEBI:65315"/>
        <dbReference type="ChEBI" id="CHEBI:74447"/>
        <dbReference type="EC" id="2.1.1.190"/>
    </reaction>
</comment>
<dbReference type="Proteomes" id="UP000270661">
    <property type="component" value="Unassembled WGS sequence"/>
</dbReference>
<feature type="binding site" evidence="11 12">
    <location>
        <position position="399"/>
    </location>
    <ligand>
        <name>S-adenosyl-L-methionine</name>
        <dbReference type="ChEBI" id="CHEBI:59789"/>
    </ligand>
</feature>
<feature type="region of interest" description="Disordered" evidence="14">
    <location>
        <begin position="25"/>
        <end position="44"/>
    </location>
</feature>
<feature type="binding site" evidence="11 12">
    <location>
        <position position="351"/>
    </location>
    <ligand>
        <name>S-adenosyl-L-methionine</name>
        <dbReference type="ChEBI" id="CHEBI:59789"/>
    </ligand>
</feature>
<keyword evidence="17" id="KW-1185">Reference proteome</keyword>
<comment type="function">
    <text evidence="10 11">Catalyzes the formation of 5-methyl-uridine at position 1939 (m5U1939) in 23S rRNA.</text>
</comment>
<accession>A0A3M3EKV0</accession>
<evidence type="ECO:0000313" key="17">
    <source>
        <dbReference type="Proteomes" id="UP000270661"/>
    </source>
</evidence>
<dbReference type="GO" id="GO:0051539">
    <property type="term" value="F:4 iron, 4 sulfur cluster binding"/>
    <property type="evidence" value="ECO:0007669"/>
    <property type="project" value="UniProtKB-KW"/>
</dbReference>
<dbReference type="Gene3D" id="2.40.50.140">
    <property type="entry name" value="Nucleic acid-binding proteins"/>
    <property type="match status" value="1"/>
</dbReference>
<keyword evidence="1 11" id="KW-0004">4Fe-4S</keyword>
<evidence type="ECO:0000256" key="11">
    <source>
        <dbReference type="HAMAP-Rule" id="MF_01010"/>
    </source>
</evidence>
<dbReference type="SUPFAM" id="SSF50249">
    <property type="entry name" value="Nucleic acid-binding proteins"/>
    <property type="match status" value="1"/>
</dbReference>
<feature type="active site" description="Nucleophile" evidence="11 12">
    <location>
        <position position="425"/>
    </location>
</feature>
<feature type="binding site" evidence="11">
    <location>
        <position position="335"/>
    </location>
    <ligand>
        <name>S-adenosyl-L-methionine</name>
        <dbReference type="ChEBI" id="CHEBI:59789"/>
    </ligand>
</feature>
<dbReference type="PROSITE" id="PS50926">
    <property type="entry name" value="TRAM"/>
    <property type="match status" value="1"/>
</dbReference>
<sequence length="474" mass="52098">MRPRRPLPVHRHFRRVQLMAKHERGLRFQPSGGSRAPQVPTGKKQRLTIERLANDGRGIAFVDGRTWFVIGALAGEEVEARVLGAHGKVVEARTERVFQASELRRAAPCIHAGRCGGCSVQHLPHDEQLALKQRMLAEQLSRVAGVAPDEWAAPLSGPEFAYRRRARVAVRWDQKAKKLEVGFRAVGSQDIVAIGDCPVLVQPLQPIMSRLPDMLRRLSKPQALGHVELFAGSSLAVLLRHMAPLSDADLTILKDFCAFHEAQLWLHGEGEPQPAESGLTLGYRLDTWDLNLAYRPGDFIQVNAGVNEAMIAQALQWLAPRSEERVLDLFCGLGNFALPLARCVREVVAVEGVQTMVDRAAANAVSNNLHNTAFFQADLSQPLAGAEWIGEGFSAVLLDPPRDGAFEVVRKLASLGAKRLVYVSCNPATLARDTVELIKQGYRLKRAGILDMFPQTAHVEAMALFEASQDGLSD</sequence>
<dbReference type="NCBIfam" id="TIGR00479">
    <property type="entry name" value="rumA"/>
    <property type="match status" value="1"/>
</dbReference>
<feature type="binding site" evidence="11">
    <location>
        <position position="109"/>
    </location>
    <ligand>
        <name>[4Fe-4S] cluster</name>
        <dbReference type="ChEBI" id="CHEBI:49883"/>
    </ligand>
</feature>
<evidence type="ECO:0000256" key="13">
    <source>
        <dbReference type="PROSITE-ProRule" id="PRU10015"/>
    </source>
</evidence>
<dbReference type="GO" id="GO:0005506">
    <property type="term" value="F:iron ion binding"/>
    <property type="evidence" value="ECO:0007669"/>
    <property type="project" value="UniProtKB-UniRule"/>
</dbReference>
<evidence type="ECO:0000256" key="6">
    <source>
        <dbReference type="ARBA" id="ARBA00022723"/>
    </source>
</evidence>
<dbReference type="InterPro" id="IPR012340">
    <property type="entry name" value="NA-bd_OB-fold"/>
</dbReference>
<gene>
    <name evidence="11" type="primary">rlmD</name>
    <name evidence="16" type="ORF">ALQ77_05230</name>
</gene>
<keyword evidence="4 11" id="KW-0808">Transferase</keyword>
<reference evidence="16 17" key="1">
    <citation type="submission" date="2018-08" db="EMBL/GenBank/DDBJ databases">
        <title>Recombination of ecologically and evolutionarily significant loci maintains genetic cohesion in the Pseudomonas syringae species complex.</title>
        <authorList>
            <person name="Dillon M."/>
            <person name="Thakur S."/>
            <person name="Almeida R.N.D."/>
            <person name="Weir B.S."/>
            <person name="Guttman D.S."/>
        </authorList>
    </citation>
    <scope>NUCLEOTIDE SEQUENCE [LARGE SCALE GENOMIC DNA]</scope>
    <source>
        <strain evidence="16 17">NCPPB2445</strain>
    </source>
</reference>
<evidence type="ECO:0000256" key="8">
    <source>
        <dbReference type="ARBA" id="ARBA00023014"/>
    </source>
</evidence>
<evidence type="ECO:0000256" key="1">
    <source>
        <dbReference type="ARBA" id="ARBA00022485"/>
    </source>
</evidence>
<dbReference type="SUPFAM" id="SSF53335">
    <property type="entry name" value="S-adenosyl-L-methionine-dependent methyltransferases"/>
    <property type="match status" value="1"/>
</dbReference>
<dbReference type="PROSITE" id="PS01230">
    <property type="entry name" value="TRMA_1"/>
    <property type="match status" value="1"/>
</dbReference>
<dbReference type="InterPro" id="IPR029063">
    <property type="entry name" value="SAM-dependent_MTases_sf"/>
</dbReference>
<evidence type="ECO:0000256" key="14">
    <source>
        <dbReference type="SAM" id="MobiDB-lite"/>
    </source>
</evidence>
<keyword evidence="6 11" id="KW-0479">Metal-binding</keyword>
<feature type="active site" evidence="13">
    <location>
        <position position="425"/>
    </location>
</feature>
<evidence type="ECO:0000256" key="9">
    <source>
        <dbReference type="ARBA" id="ARBA00052756"/>
    </source>
</evidence>
<dbReference type="PROSITE" id="PS01231">
    <property type="entry name" value="TRMA_2"/>
    <property type="match status" value="1"/>
</dbReference>
<dbReference type="Gene3D" id="2.40.50.1070">
    <property type="match status" value="1"/>
</dbReference>
<dbReference type="PANTHER" id="PTHR11061">
    <property type="entry name" value="RNA M5U METHYLTRANSFERASE"/>
    <property type="match status" value="1"/>
</dbReference>
<feature type="binding site" evidence="11">
    <location>
        <position position="378"/>
    </location>
    <ligand>
        <name>S-adenosyl-L-methionine</name>
        <dbReference type="ChEBI" id="CHEBI:59789"/>
    </ligand>
</feature>
<keyword evidence="2 11" id="KW-0698">rRNA processing</keyword>
<dbReference type="GO" id="GO:0003723">
    <property type="term" value="F:RNA binding"/>
    <property type="evidence" value="ECO:0007669"/>
    <property type="project" value="InterPro"/>
</dbReference>
<keyword evidence="7 11" id="KW-0408">Iron</keyword>
<comment type="caution">
    <text evidence="16">The sequence shown here is derived from an EMBL/GenBank/DDBJ whole genome shotgun (WGS) entry which is preliminary data.</text>
</comment>
<dbReference type="GO" id="GO:0070475">
    <property type="term" value="P:rRNA base methylation"/>
    <property type="evidence" value="ECO:0007669"/>
    <property type="project" value="TreeGrafter"/>
</dbReference>
<evidence type="ECO:0000256" key="2">
    <source>
        <dbReference type="ARBA" id="ARBA00022552"/>
    </source>
</evidence>
<name>A0A3M3EKV0_9PSED</name>
<dbReference type="InterPro" id="IPR001566">
    <property type="entry name" value="23S_rRNA_MeTrfase_RlmD"/>
</dbReference>
<evidence type="ECO:0000256" key="12">
    <source>
        <dbReference type="PROSITE-ProRule" id="PRU01024"/>
    </source>
</evidence>
<evidence type="ECO:0000259" key="15">
    <source>
        <dbReference type="PROSITE" id="PS50926"/>
    </source>
</evidence>
<feature type="binding site" evidence="11">
    <location>
        <position position="115"/>
    </location>
    <ligand>
        <name>[4Fe-4S] cluster</name>
        <dbReference type="ChEBI" id="CHEBI:49883"/>
    </ligand>
</feature>
<evidence type="ECO:0000256" key="4">
    <source>
        <dbReference type="ARBA" id="ARBA00022679"/>
    </source>
</evidence>
<dbReference type="FunFam" id="3.40.50.150:FF:000009">
    <property type="entry name" value="23S rRNA (Uracil(1939)-C(5))-methyltransferase RlmD"/>
    <property type="match status" value="1"/>
</dbReference>
<comment type="similarity">
    <text evidence="11">Belongs to the class I-like SAM-binding methyltransferase superfamily. RNA M5U methyltransferase family. RlmD subfamily.</text>
</comment>
<evidence type="ECO:0000256" key="3">
    <source>
        <dbReference type="ARBA" id="ARBA00022603"/>
    </source>
</evidence>
<feature type="binding site" evidence="11 12">
    <location>
        <position position="330"/>
    </location>
    <ligand>
        <name>S-adenosyl-L-methionine</name>
        <dbReference type="ChEBI" id="CHEBI:59789"/>
    </ligand>
</feature>
<dbReference type="AlphaFoldDB" id="A0A3M3EKV0"/>
<evidence type="ECO:0000256" key="7">
    <source>
        <dbReference type="ARBA" id="ARBA00023004"/>
    </source>
</evidence>